<organism evidence="9 10">
    <name type="scientific">Pasteurella multocida</name>
    <dbReference type="NCBI Taxonomy" id="747"/>
    <lineage>
        <taxon>Bacteria</taxon>
        <taxon>Pseudomonadati</taxon>
        <taxon>Pseudomonadota</taxon>
        <taxon>Gammaproteobacteria</taxon>
        <taxon>Pasteurellales</taxon>
        <taxon>Pasteurellaceae</taxon>
        <taxon>Pasteurella</taxon>
    </lineage>
</organism>
<comment type="caution">
    <text evidence="9">The sequence shown here is derived from an EMBL/GenBank/DDBJ whole genome shotgun (WGS) entry which is preliminary data.</text>
</comment>
<feature type="transmembrane region" description="Helical" evidence="6">
    <location>
        <begin position="38"/>
        <end position="58"/>
    </location>
</feature>
<sequence>MAIIKDNYSLALLKVHGTAVLFGASGVFGALATTGAEMIVLGRVLIAFAALSLFFLLRRQKLIPMQGREIASQCLSGMLLGVHWVSFYQGIKIGGVAIGTLGFASFPAFVALFEMLFFKERLKTKEYFLLIAISLGLILITPAFEFGHQATQGLLWGIFSALSYGILAVINRKNVSTISGSQSSWCQYLVVAIMLLPFSAHQLPDVSWQDWFWIACIGLLCTTLAYTLFVSSLDTINARTAAMIISLEPVYAIAIAWIWLDEEPSLRMLLGGALIIVSVAIVNLKK</sequence>
<feature type="domain" description="EamA" evidence="7">
    <location>
        <begin position="14"/>
        <end position="141"/>
    </location>
</feature>
<dbReference type="Gene3D" id="1.10.3730.20">
    <property type="match status" value="1"/>
</dbReference>
<dbReference type="EMBL" id="JANIEN010000015">
    <property type="protein sequence ID" value="MDT3453183.1"/>
    <property type="molecule type" value="Genomic_DNA"/>
</dbReference>
<proteinExistence type="inferred from homology"/>
<name>A0A849CLP8_PASMD</name>
<feature type="transmembrane region" description="Helical" evidence="6">
    <location>
        <begin position="12"/>
        <end position="32"/>
    </location>
</feature>
<dbReference type="RefSeq" id="WP_005756305.1">
    <property type="nucleotide sequence ID" value="NZ_CP020405.2"/>
</dbReference>
<dbReference type="InterPro" id="IPR037185">
    <property type="entry name" value="EmrE-like"/>
</dbReference>
<evidence type="ECO:0000259" key="7">
    <source>
        <dbReference type="Pfam" id="PF00892"/>
    </source>
</evidence>
<dbReference type="SUPFAM" id="SSF103481">
    <property type="entry name" value="Multidrug resistance efflux transporter EmrE"/>
    <property type="match status" value="2"/>
</dbReference>
<dbReference type="GeneID" id="77206055"/>
<dbReference type="EMBL" id="PPVL01000005">
    <property type="protein sequence ID" value="NNI79136.1"/>
    <property type="molecule type" value="Genomic_DNA"/>
</dbReference>
<keyword evidence="4 6" id="KW-1133">Transmembrane helix</keyword>
<dbReference type="PANTHER" id="PTHR32322">
    <property type="entry name" value="INNER MEMBRANE TRANSPORTER"/>
    <property type="match status" value="1"/>
</dbReference>
<evidence type="ECO:0000256" key="5">
    <source>
        <dbReference type="ARBA" id="ARBA00023136"/>
    </source>
</evidence>
<reference evidence="8" key="2">
    <citation type="submission" date="2022-07" db="EMBL/GenBank/DDBJ databases">
        <title>Sequence of Pasteurella multocoda 17BRD-035.</title>
        <authorList>
            <person name="Roy Chowdhury P."/>
            <person name="Alhamami T."/>
            <person name="Trott D.J."/>
            <person name="Djordvevic S.P."/>
        </authorList>
    </citation>
    <scope>NUCLEOTIDE SEQUENCE</scope>
    <source>
        <strain evidence="8">17BRD-035</strain>
    </source>
</reference>
<keyword evidence="3 6" id="KW-0812">Transmembrane</keyword>
<comment type="similarity">
    <text evidence="2">Belongs to the EamA transporter family.</text>
</comment>
<feature type="transmembrane region" description="Helical" evidence="6">
    <location>
        <begin position="241"/>
        <end position="260"/>
    </location>
</feature>
<feature type="transmembrane region" description="Helical" evidence="6">
    <location>
        <begin position="266"/>
        <end position="284"/>
    </location>
</feature>
<dbReference type="InterPro" id="IPR000620">
    <property type="entry name" value="EamA_dom"/>
</dbReference>
<evidence type="ECO:0000256" key="3">
    <source>
        <dbReference type="ARBA" id="ARBA00022692"/>
    </source>
</evidence>
<dbReference type="Pfam" id="PF00892">
    <property type="entry name" value="EamA"/>
    <property type="match status" value="2"/>
</dbReference>
<dbReference type="InterPro" id="IPR050638">
    <property type="entry name" value="AA-Vitamin_Transporters"/>
</dbReference>
<feature type="transmembrane region" description="Helical" evidence="6">
    <location>
        <begin position="127"/>
        <end position="144"/>
    </location>
</feature>
<gene>
    <name evidence="9" type="ORF">C2800_06850</name>
    <name evidence="8" type="ORF">NQF69_10440</name>
</gene>
<evidence type="ECO:0000256" key="2">
    <source>
        <dbReference type="ARBA" id="ARBA00007362"/>
    </source>
</evidence>
<reference evidence="9 10" key="1">
    <citation type="journal article" date="2018" name="Front. Microbiol.">
        <title>Genetic and Phylogenetic Characteristics of Pasteurella multocida Isolates From Different Host Species.</title>
        <authorList>
            <person name="Peng Z."/>
            <person name="Liang W."/>
            <person name="Wang F."/>
            <person name="Xu Z."/>
            <person name="Xie Z."/>
            <person name="Lian Z."/>
            <person name="Hua L."/>
            <person name="Zhou R."/>
            <person name="Chen H."/>
            <person name="Wu B."/>
        </authorList>
    </citation>
    <scope>NUCLEOTIDE SEQUENCE [LARGE SCALE GENOMIC DNA]</scope>
    <source>
        <strain evidence="9 10">HNA06</strain>
    </source>
</reference>
<feature type="transmembrane region" description="Helical" evidence="6">
    <location>
        <begin position="70"/>
        <end position="87"/>
    </location>
</feature>
<dbReference type="Proteomes" id="UP001182304">
    <property type="component" value="Unassembled WGS sequence"/>
</dbReference>
<feature type="transmembrane region" description="Helical" evidence="6">
    <location>
        <begin position="211"/>
        <end position="229"/>
    </location>
</feature>
<evidence type="ECO:0000256" key="6">
    <source>
        <dbReference type="SAM" id="Phobius"/>
    </source>
</evidence>
<keyword evidence="5 6" id="KW-0472">Membrane</keyword>
<accession>A0A849CLP8</accession>
<dbReference type="Proteomes" id="UP000540079">
    <property type="component" value="Unassembled WGS sequence"/>
</dbReference>
<protein>
    <submittedName>
        <fullName evidence="8">DMT family transporter</fullName>
    </submittedName>
    <submittedName>
        <fullName evidence="9">EamA family transporter</fullName>
    </submittedName>
</protein>
<dbReference type="AlphaFoldDB" id="A0A849CLP8"/>
<evidence type="ECO:0000313" key="9">
    <source>
        <dbReference type="EMBL" id="NNI79136.1"/>
    </source>
</evidence>
<dbReference type="PANTHER" id="PTHR32322:SF2">
    <property type="entry name" value="EAMA DOMAIN-CONTAINING PROTEIN"/>
    <property type="match status" value="1"/>
</dbReference>
<evidence type="ECO:0000313" key="8">
    <source>
        <dbReference type="EMBL" id="MDT3453183.1"/>
    </source>
</evidence>
<feature type="transmembrane region" description="Helical" evidence="6">
    <location>
        <begin position="93"/>
        <end position="115"/>
    </location>
</feature>
<feature type="transmembrane region" description="Helical" evidence="6">
    <location>
        <begin position="182"/>
        <end position="199"/>
    </location>
</feature>
<feature type="domain" description="EamA" evidence="7">
    <location>
        <begin position="153"/>
        <end position="283"/>
    </location>
</feature>
<feature type="transmembrane region" description="Helical" evidence="6">
    <location>
        <begin position="150"/>
        <end position="170"/>
    </location>
</feature>
<evidence type="ECO:0000313" key="10">
    <source>
        <dbReference type="Proteomes" id="UP000540079"/>
    </source>
</evidence>
<comment type="subcellular location">
    <subcellularLocation>
        <location evidence="1">Membrane</location>
        <topology evidence="1">Multi-pass membrane protein</topology>
    </subcellularLocation>
</comment>
<evidence type="ECO:0000256" key="1">
    <source>
        <dbReference type="ARBA" id="ARBA00004141"/>
    </source>
</evidence>
<dbReference type="GO" id="GO:0016020">
    <property type="term" value="C:membrane"/>
    <property type="evidence" value="ECO:0007669"/>
    <property type="project" value="UniProtKB-SubCell"/>
</dbReference>
<evidence type="ECO:0000256" key="4">
    <source>
        <dbReference type="ARBA" id="ARBA00022989"/>
    </source>
</evidence>